<evidence type="ECO:0000313" key="3">
    <source>
        <dbReference type="Proteomes" id="UP001374803"/>
    </source>
</evidence>
<dbReference type="InterPro" id="IPR020017">
    <property type="entry name" value="XapX_domain"/>
</dbReference>
<feature type="transmembrane region" description="Helical" evidence="1">
    <location>
        <begin position="5"/>
        <end position="23"/>
    </location>
</feature>
<evidence type="ECO:0000313" key="2">
    <source>
        <dbReference type="EMBL" id="WXB00414.1"/>
    </source>
</evidence>
<evidence type="ECO:0000256" key="1">
    <source>
        <dbReference type="SAM" id="Phobius"/>
    </source>
</evidence>
<reference evidence="2" key="1">
    <citation type="submission" date="2021-12" db="EMBL/GenBank/DDBJ databases">
        <title>Discovery of the Pendulisporaceae a myxobacterial family with distinct sporulation behavior and unique specialized metabolism.</title>
        <authorList>
            <person name="Garcia R."/>
            <person name="Popoff A."/>
            <person name="Bader C.D."/>
            <person name="Loehr J."/>
            <person name="Walesch S."/>
            <person name="Walt C."/>
            <person name="Boldt J."/>
            <person name="Bunk B."/>
            <person name="Haeckl F.J.F.P.J."/>
            <person name="Gunesch A.P."/>
            <person name="Birkelbach J."/>
            <person name="Nuebel U."/>
            <person name="Pietschmann T."/>
            <person name="Bach T."/>
            <person name="Mueller R."/>
        </authorList>
    </citation>
    <scope>NUCLEOTIDE SEQUENCE</scope>
    <source>
        <strain evidence="2">MSr11367</strain>
    </source>
</reference>
<keyword evidence="1" id="KW-1133">Transmembrane helix</keyword>
<dbReference type="Pfam" id="PF07235">
    <property type="entry name" value="DUF1427"/>
    <property type="match status" value="1"/>
</dbReference>
<keyword evidence="1" id="KW-0812">Transmembrane</keyword>
<dbReference type="NCBIfam" id="TIGR03510">
    <property type="entry name" value="XapX"/>
    <property type="match status" value="1"/>
</dbReference>
<gene>
    <name evidence="2" type="ORF">LVJ94_26260</name>
</gene>
<proteinExistence type="predicted"/>
<dbReference type="InterPro" id="IPR009872">
    <property type="entry name" value="DUF1427"/>
</dbReference>
<accession>A0ABZ2KP14</accession>
<protein>
    <submittedName>
        <fullName evidence="2">XapX domain-containing protein</fullName>
    </submittedName>
</protein>
<dbReference type="EMBL" id="CP089983">
    <property type="protein sequence ID" value="WXB00414.1"/>
    <property type="molecule type" value="Genomic_DNA"/>
</dbReference>
<name>A0ABZ2KP14_9BACT</name>
<dbReference type="Proteomes" id="UP001374803">
    <property type="component" value="Chromosome"/>
</dbReference>
<keyword evidence="3" id="KW-1185">Reference proteome</keyword>
<dbReference type="RefSeq" id="WP_394830014.1">
    <property type="nucleotide sequence ID" value="NZ_CP089929.1"/>
</dbReference>
<keyword evidence="1" id="KW-0472">Membrane</keyword>
<sequence>MPIKMYVLSLAAGILVGVIYSVLNVRSPAPPVVALVGLLGMLAGEQAIPLAKRLRADTSLSAAPKPPENHP</sequence>
<organism evidence="2 3">
    <name type="scientific">Pendulispora rubella</name>
    <dbReference type="NCBI Taxonomy" id="2741070"/>
    <lineage>
        <taxon>Bacteria</taxon>
        <taxon>Pseudomonadati</taxon>
        <taxon>Myxococcota</taxon>
        <taxon>Myxococcia</taxon>
        <taxon>Myxococcales</taxon>
        <taxon>Sorangiineae</taxon>
        <taxon>Pendulisporaceae</taxon>
        <taxon>Pendulispora</taxon>
    </lineage>
</organism>